<proteinExistence type="predicted"/>
<organism evidence="1 2">
    <name type="scientific">Caerostris darwini</name>
    <dbReference type="NCBI Taxonomy" id="1538125"/>
    <lineage>
        <taxon>Eukaryota</taxon>
        <taxon>Metazoa</taxon>
        <taxon>Ecdysozoa</taxon>
        <taxon>Arthropoda</taxon>
        <taxon>Chelicerata</taxon>
        <taxon>Arachnida</taxon>
        <taxon>Araneae</taxon>
        <taxon>Araneomorphae</taxon>
        <taxon>Entelegynae</taxon>
        <taxon>Araneoidea</taxon>
        <taxon>Araneidae</taxon>
        <taxon>Caerostris</taxon>
    </lineage>
</organism>
<dbReference type="AlphaFoldDB" id="A0AAV4MK76"/>
<protein>
    <submittedName>
        <fullName evidence="1">Uncharacterized protein</fullName>
    </submittedName>
</protein>
<reference evidence="1 2" key="1">
    <citation type="submission" date="2021-06" db="EMBL/GenBank/DDBJ databases">
        <title>Caerostris darwini draft genome.</title>
        <authorList>
            <person name="Kono N."/>
            <person name="Arakawa K."/>
        </authorList>
    </citation>
    <scope>NUCLEOTIDE SEQUENCE [LARGE SCALE GENOMIC DNA]</scope>
</reference>
<accession>A0AAV4MK76</accession>
<evidence type="ECO:0000313" key="1">
    <source>
        <dbReference type="EMBL" id="GIX72632.1"/>
    </source>
</evidence>
<comment type="caution">
    <text evidence="1">The sequence shown here is derived from an EMBL/GenBank/DDBJ whole genome shotgun (WGS) entry which is preliminary data.</text>
</comment>
<dbReference type="EMBL" id="BPLQ01000549">
    <property type="protein sequence ID" value="GIX72632.1"/>
    <property type="molecule type" value="Genomic_DNA"/>
</dbReference>
<name>A0AAV4MK76_9ARAC</name>
<gene>
    <name evidence="1" type="ORF">CDAR_210471</name>
</gene>
<keyword evidence="2" id="KW-1185">Reference proteome</keyword>
<dbReference type="Proteomes" id="UP001054837">
    <property type="component" value="Unassembled WGS sequence"/>
</dbReference>
<sequence length="118" mass="13039">MFKKPPSIASNGIIIAPKRTFNSKPADIKVSFASILKNQIPAPIIATTTQVPLVSSTLPITSNEDISFLNKTLYVLQEFPSIFKPLGVINSLYDRLLLCNNSVEKLQIFSALFEQKSN</sequence>
<evidence type="ECO:0000313" key="2">
    <source>
        <dbReference type="Proteomes" id="UP001054837"/>
    </source>
</evidence>